<evidence type="ECO:0000256" key="7">
    <source>
        <dbReference type="ARBA" id="ARBA00022676"/>
    </source>
</evidence>
<dbReference type="Proteomes" id="UP000017834">
    <property type="component" value="Unassembled WGS sequence"/>
</dbReference>
<evidence type="ECO:0000256" key="9">
    <source>
        <dbReference type="ARBA" id="ARBA00023098"/>
    </source>
</evidence>
<evidence type="ECO:0000256" key="10">
    <source>
        <dbReference type="ARBA" id="ARBA00048975"/>
    </source>
</evidence>
<name>A0ABN0Q770_ENTCL</name>
<dbReference type="EC" id="2.4.1.182" evidence="3 11"/>
<keyword evidence="8 11" id="KW-0808">Transferase</keyword>
<sequence>MVDKRPLTIALVAGETSGDILGAGLIRALRTRVPNARFVGVAGPRMQAEGCEAWYEMEELAVMGIVEVLGRLRRLLHIRADLTRRFSELQPDVFVGIDAPDFNITLEGNLKKRGIKTIHYVSPSVWAWRQKRVFKIGKATDLVLAFLPFEKAFYDRFNVPCRFIGHTMADAMPLDPDKNAARAHLGISPQARCLALLPGSRGAEVEMLSADFLRTAQLLRERYPELEVVVPLVNAKRREQFEQIKAQVAPDLTVHLLDGQAREAMIASDAALLASGTAALECMLAKCPMVVGYRMKPFTFWLAKRLVKTPYVSLPNLLAGREVVKELLQEECQPQALAAALEPLLANSETRHEMHDLFRELHQRIRCNADEQAADAVLELAK</sequence>
<evidence type="ECO:0000256" key="2">
    <source>
        <dbReference type="ARBA" id="ARBA00007868"/>
    </source>
</evidence>
<comment type="similarity">
    <text evidence="2 11">Belongs to the LpxB family.</text>
</comment>
<dbReference type="Pfam" id="PF02684">
    <property type="entry name" value="LpxB"/>
    <property type="match status" value="1"/>
</dbReference>
<keyword evidence="7 11" id="KW-0328">Glycosyltransferase</keyword>
<dbReference type="InterPro" id="IPR003835">
    <property type="entry name" value="Glyco_trans_19"/>
</dbReference>
<keyword evidence="5 11" id="KW-0444">Lipid biosynthesis</keyword>
<reference evidence="12 13" key="1">
    <citation type="journal article" date="2014" name="Genome Announc.">
        <title>Draft Genome Sequence of Enterobacter cloacae Strain S611.</title>
        <authorList>
            <person name="Wang D."/>
            <person name="Han C.S."/>
            <person name="Dichosa A.E."/>
            <person name="Gleasner C.D."/>
            <person name="Johnson S.L."/>
            <person name="Daligault H.E."/>
            <person name="Davenport K.W."/>
            <person name="Li P.E."/>
            <person name="Pierson E.A."/>
            <person name="Pierson L.S.III."/>
        </authorList>
    </citation>
    <scope>NUCLEOTIDE SEQUENCE [LARGE SCALE GENOMIC DNA]</scope>
    <source>
        <strain evidence="12 13">S611</strain>
    </source>
</reference>
<comment type="catalytic activity">
    <reaction evidence="10 11">
        <text>a lipid X + a UDP-2-N,3-O-bis[(3R)-3-hydroxyacyl]-alpha-D-glucosamine = a lipid A disaccharide + UDP + H(+)</text>
        <dbReference type="Rhea" id="RHEA:67828"/>
        <dbReference type="ChEBI" id="CHEBI:15378"/>
        <dbReference type="ChEBI" id="CHEBI:58223"/>
        <dbReference type="ChEBI" id="CHEBI:137748"/>
        <dbReference type="ChEBI" id="CHEBI:176338"/>
        <dbReference type="ChEBI" id="CHEBI:176343"/>
        <dbReference type="EC" id="2.4.1.182"/>
    </reaction>
</comment>
<dbReference type="SUPFAM" id="SSF53756">
    <property type="entry name" value="UDP-Glycosyltransferase/glycogen phosphorylase"/>
    <property type="match status" value="1"/>
</dbReference>
<dbReference type="GO" id="GO:0008915">
    <property type="term" value="F:lipid-A-disaccharide synthase activity"/>
    <property type="evidence" value="ECO:0007669"/>
    <property type="project" value="UniProtKB-EC"/>
</dbReference>
<dbReference type="PANTHER" id="PTHR30372">
    <property type="entry name" value="LIPID-A-DISACCHARIDE SYNTHASE"/>
    <property type="match status" value="1"/>
</dbReference>
<keyword evidence="6 11" id="KW-0441">Lipid A biosynthesis</keyword>
<dbReference type="Gene3D" id="3.40.50.2000">
    <property type="entry name" value="Glycogen Phosphorylase B"/>
    <property type="match status" value="1"/>
</dbReference>
<dbReference type="PANTHER" id="PTHR30372:SF4">
    <property type="entry name" value="LIPID-A-DISACCHARIDE SYNTHASE, MITOCHONDRIAL-RELATED"/>
    <property type="match status" value="1"/>
</dbReference>
<comment type="pathway">
    <text evidence="11">Glycolipid biosynthesis; lipid IV(A) biosynthesis; lipid IV(A) from (3R)-3-hydroxytetradecanoyl-[acyl-carrier-protein] and UDP-N-acetyl-alpha-D-glucosamine: step 5/6.</text>
</comment>
<evidence type="ECO:0000256" key="4">
    <source>
        <dbReference type="ARBA" id="ARBA00020902"/>
    </source>
</evidence>
<evidence type="ECO:0000256" key="3">
    <source>
        <dbReference type="ARBA" id="ARBA00012687"/>
    </source>
</evidence>
<comment type="catalytic activity">
    <reaction evidence="11">
        <text>2-N,3-O-bis[(3R)-3-hydroxytetradecanoyl]-alpha-D-glucosaminyl 1-phosphate + UDP-2-N,3-O-bis[(3R)-3-hydroxytetradecanoyl]-alpha-D-glucosamine = lipid A disaccharide (E. coli) + UDP + H(+)</text>
        <dbReference type="Rhea" id="RHEA:22668"/>
        <dbReference type="ChEBI" id="CHEBI:15378"/>
        <dbReference type="ChEBI" id="CHEBI:57957"/>
        <dbReference type="ChEBI" id="CHEBI:58223"/>
        <dbReference type="ChEBI" id="CHEBI:58466"/>
        <dbReference type="ChEBI" id="CHEBI:78847"/>
    </reaction>
</comment>
<evidence type="ECO:0000256" key="6">
    <source>
        <dbReference type="ARBA" id="ARBA00022556"/>
    </source>
</evidence>
<protein>
    <recommendedName>
        <fullName evidence="4 11">Lipid-A-disaccharide synthase</fullName>
        <ecNumber evidence="3 11">2.4.1.182</ecNumber>
    </recommendedName>
</protein>
<evidence type="ECO:0000256" key="1">
    <source>
        <dbReference type="ARBA" id="ARBA00002056"/>
    </source>
</evidence>
<comment type="caution">
    <text evidence="12">The sequence shown here is derived from an EMBL/GenBank/DDBJ whole genome shotgun (WGS) entry which is preliminary data.</text>
</comment>
<keyword evidence="9 11" id="KW-0443">Lipid metabolism</keyword>
<gene>
    <name evidence="11 12" type="primary">lpxB</name>
    <name evidence="12" type="ORF">EDP2_1380</name>
</gene>
<dbReference type="HAMAP" id="MF_00392">
    <property type="entry name" value="LpxB"/>
    <property type="match status" value="1"/>
</dbReference>
<dbReference type="NCBIfam" id="TIGR00215">
    <property type="entry name" value="lpxB"/>
    <property type="match status" value="1"/>
</dbReference>
<dbReference type="CDD" id="cd01635">
    <property type="entry name" value="Glycosyltransferase_GTB-type"/>
    <property type="match status" value="1"/>
</dbReference>
<evidence type="ECO:0000313" key="13">
    <source>
        <dbReference type="Proteomes" id="UP000017834"/>
    </source>
</evidence>
<proteinExistence type="inferred from homology"/>
<comment type="function">
    <text evidence="1 11">Condensation of UDP-2,3-diacylglucosamine and 2,3-diacylglucosamine-1-phosphate to form lipid A disaccharide, a precursor of lipid A, a phosphorylated glycolipid that anchors the lipopolysaccharide to the outer membrane of the cell.</text>
</comment>
<dbReference type="EMBL" id="AXOM01000046">
    <property type="protein sequence ID" value="ESS57956.1"/>
    <property type="molecule type" value="Genomic_DNA"/>
</dbReference>
<keyword evidence="13" id="KW-1185">Reference proteome</keyword>
<organism evidence="12 13">
    <name type="scientific">Enterobacter cloacae S611</name>
    <dbReference type="NCBI Taxonomy" id="1399146"/>
    <lineage>
        <taxon>Bacteria</taxon>
        <taxon>Pseudomonadati</taxon>
        <taxon>Pseudomonadota</taxon>
        <taxon>Gammaproteobacteria</taxon>
        <taxon>Enterobacterales</taxon>
        <taxon>Enterobacteriaceae</taxon>
        <taxon>Enterobacter</taxon>
        <taxon>Enterobacter cloacae complex</taxon>
    </lineage>
</organism>
<evidence type="ECO:0000256" key="8">
    <source>
        <dbReference type="ARBA" id="ARBA00022679"/>
    </source>
</evidence>
<evidence type="ECO:0000256" key="5">
    <source>
        <dbReference type="ARBA" id="ARBA00022516"/>
    </source>
</evidence>
<accession>A0ABN0Q770</accession>
<evidence type="ECO:0000256" key="11">
    <source>
        <dbReference type="HAMAP-Rule" id="MF_00392"/>
    </source>
</evidence>
<evidence type="ECO:0000313" key="12">
    <source>
        <dbReference type="EMBL" id="ESS57956.1"/>
    </source>
</evidence>